<protein>
    <submittedName>
        <fullName evidence="5">Tryptophan synthase alpha chain</fullName>
    </submittedName>
</protein>
<dbReference type="GO" id="GO:0004222">
    <property type="term" value="F:metalloendopeptidase activity"/>
    <property type="evidence" value="ECO:0007669"/>
    <property type="project" value="TreeGrafter"/>
</dbReference>
<dbReference type="SUPFAM" id="SSF69318">
    <property type="entry name" value="Integrin alpha N-terminal domain"/>
    <property type="match status" value="1"/>
</dbReference>
<evidence type="ECO:0000313" key="5">
    <source>
        <dbReference type="EMBL" id="AKF07495.1"/>
    </source>
</evidence>
<dbReference type="Proteomes" id="UP000034883">
    <property type="component" value="Chromosome"/>
</dbReference>
<dbReference type="AlphaFoldDB" id="A0A0F6YJW0"/>
<evidence type="ECO:0000256" key="2">
    <source>
        <dbReference type="SAM" id="Phobius"/>
    </source>
</evidence>
<proteinExistence type="predicted"/>
<dbReference type="PROSITE" id="PS00018">
    <property type="entry name" value="EF_HAND_1"/>
    <property type="match status" value="1"/>
</dbReference>
<dbReference type="STRING" id="927083.DB32_004644"/>
<feature type="chain" id="PRO_5002512714" evidence="3">
    <location>
        <begin position="21"/>
        <end position="783"/>
    </location>
</feature>
<dbReference type="InterPro" id="IPR016047">
    <property type="entry name" value="M23ase_b-sheet_dom"/>
</dbReference>
<dbReference type="CDD" id="cd12797">
    <property type="entry name" value="M23_peptidase"/>
    <property type="match status" value="1"/>
</dbReference>
<keyword evidence="6" id="KW-1185">Reference proteome</keyword>
<dbReference type="InterPro" id="IPR050570">
    <property type="entry name" value="Cell_wall_metabolism_enzyme"/>
</dbReference>
<dbReference type="NCBIfam" id="TIGR03901">
    <property type="entry name" value="MYXO-CTERM"/>
    <property type="match status" value="1"/>
</dbReference>
<keyword evidence="2" id="KW-0472">Membrane</keyword>
<dbReference type="Pfam" id="PF13517">
    <property type="entry name" value="FG-GAP_3"/>
    <property type="match status" value="2"/>
</dbReference>
<evidence type="ECO:0000256" key="3">
    <source>
        <dbReference type="SAM" id="SignalP"/>
    </source>
</evidence>
<gene>
    <name evidence="5" type="ORF">DB32_004644</name>
</gene>
<dbReference type="Pfam" id="PF01551">
    <property type="entry name" value="Peptidase_M23"/>
    <property type="match status" value="1"/>
</dbReference>
<keyword evidence="1 3" id="KW-0732">Signal</keyword>
<keyword evidence="2" id="KW-0812">Transmembrane</keyword>
<evidence type="ECO:0000256" key="1">
    <source>
        <dbReference type="ARBA" id="ARBA00022729"/>
    </source>
</evidence>
<name>A0A0F6YJW0_9BACT</name>
<dbReference type="PANTHER" id="PTHR21666:SF270">
    <property type="entry name" value="MUREIN HYDROLASE ACTIVATOR ENVC"/>
    <property type="match status" value="1"/>
</dbReference>
<dbReference type="InterPro" id="IPR018247">
    <property type="entry name" value="EF_Hand_1_Ca_BS"/>
</dbReference>
<evidence type="ECO:0000313" key="6">
    <source>
        <dbReference type="Proteomes" id="UP000034883"/>
    </source>
</evidence>
<dbReference type="Pfam" id="PF11617">
    <property type="entry name" value="Cu-binding_MopE"/>
    <property type="match status" value="4"/>
</dbReference>
<dbReference type="InterPro" id="IPR011055">
    <property type="entry name" value="Dup_hybrid_motif"/>
</dbReference>
<dbReference type="InterPro" id="IPR013517">
    <property type="entry name" value="FG-GAP"/>
</dbReference>
<dbReference type="InterPro" id="IPR028994">
    <property type="entry name" value="Integrin_alpha_N"/>
</dbReference>
<dbReference type="InterPro" id="IPR021655">
    <property type="entry name" value="Put_metal-bd"/>
</dbReference>
<evidence type="ECO:0000259" key="4">
    <source>
        <dbReference type="Pfam" id="PF01551"/>
    </source>
</evidence>
<keyword evidence="2" id="KW-1133">Transmembrane helix</keyword>
<dbReference type="EMBL" id="CP011125">
    <property type="protein sequence ID" value="AKF07495.1"/>
    <property type="molecule type" value="Genomic_DNA"/>
</dbReference>
<dbReference type="KEGG" id="samy:DB32_004644"/>
<dbReference type="PANTHER" id="PTHR21666">
    <property type="entry name" value="PEPTIDASE-RELATED"/>
    <property type="match status" value="1"/>
</dbReference>
<reference evidence="5 6" key="1">
    <citation type="submission" date="2015-03" db="EMBL/GenBank/DDBJ databases">
        <title>Genome assembly of Sandaracinus amylolyticus DSM 53668.</title>
        <authorList>
            <person name="Sharma G."/>
            <person name="Subramanian S."/>
        </authorList>
    </citation>
    <scope>NUCLEOTIDE SEQUENCE [LARGE SCALE GENOMIC DNA]</scope>
    <source>
        <strain evidence="5 6">DSM 53668</strain>
    </source>
</reference>
<organism evidence="5 6">
    <name type="scientific">Sandaracinus amylolyticus</name>
    <dbReference type="NCBI Taxonomy" id="927083"/>
    <lineage>
        <taxon>Bacteria</taxon>
        <taxon>Pseudomonadati</taxon>
        <taxon>Myxococcota</taxon>
        <taxon>Polyangia</taxon>
        <taxon>Polyangiales</taxon>
        <taxon>Sandaracinaceae</taxon>
        <taxon>Sandaracinus</taxon>
    </lineage>
</organism>
<sequence>MMRFALATIAVLALAIPASAQVRHRRPYAESYRLNYGFDNNGGGSGCSDYTCGGACYDGHTGSDFGTPFGTTVLASQSGRVIATHNGCANYGAVGNTCGGRCGNYVQIEHSDGSRSIYCHMRLDSLRVSTGQSVSCGQVLGQTASSGSSSGPHLHYGYRRTASAAQRDPYSGRCASAATIWVSTGAYREAPGTSCGCTPSAESCNGRDDDCDGRADESLSRACSTECGAGTETCSGGAWGACSAPRPSAEVCNTRDDDCNGTPDDADVCEIDLLHAQPSVYAPPRTTDVNADGRADLCARGYGGVRCWRANGSGWDAPTAAIPWSDPSGWTDVTNYTTLRMGDVDGDGRADVCARANAGFLCALATADGFATHTTWRDGISDENGWANPRFYTTIRLADVNGDRRDDLCARDNAGFGCWLSNGTSFDMRVEGPRWSDASGWGAARHYGSIRMGDVNGDRLADVCARAGAGVECWLSDGNGFPTRVAGPEWSDALGWGAMRFWSTMRLADFDGDGRADLCARSSTDLRCARSTGTSFEPATIVAPLADESGWDDLTNYATLRVGDIDADGADDLCVRSNVGIECYAWNRTEFVRVAGPAWSDESGWSPAKHHQTIRLADVNGDGLEDVCGRAIAGWRCHPSRGDGFGDAIVLDELRDDGSWSEPRYWATILSAGHACRAEMESCNGRDDDCDGEIDEDARAEICNEVDDDCDGEIDENDVCLVVAPDAGLDADGGVPRADAGTSSGGGSMVVGGCGCRAGGGRAGAGAWAALVALALVIARRRR</sequence>
<accession>A0A0F6YJW0</accession>
<feature type="transmembrane region" description="Helical" evidence="2">
    <location>
        <begin position="759"/>
        <end position="779"/>
    </location>
</feature>
<feature type="domain" description="M23ase beta-sheet core" evidence="4">
    <location>
        <begin position="59"/>
        <end position="163"/>
    </location>
</feature>
<dbReference type="SUPFAM" id="SSF51261">
    <property type="entry name" value="Duplicated hybrid motif"/>
    <property type="match status" value="1"/>
</dbReference>
<dbReference type="InterPro" id="IPR024038">
    <property type="entry name" value="MYXO-CTERM"/>
</dbReference>
<dbReference type="Gene3D" id="2.70.70.10">
    <property type="entry name" value="Glucose Permease (Domain IIA)"/>
    <property type="match status" value="1"/>
</dbReference>
<feature type="signal peptide" evidence="3">
    <location>
        <begin position="1"/>
        <end position="20"/>
    </location>
</feature>